<name>A0ABV1M5V3_9NEIS</name>
<dbReference type="Gene3D" id="2.170.280.10">
    <property type="entry name" value="f41 fragment of flagellin, middle domain"/>
    <property type="match status" value="1"/>
</dbReference>
<evidence type="ECO:0000259" key="5">
    <source>
        <dbReference type="Pfam" id="PF00669"/>
    </source>
</evidence>
<evidence type="ECO:0000256" key="4">
    <source>
        <dbReference type="RuleBase" id="RU362073"/>
    </source>
</evidence>
<comment type="subcellular location">
    <subcellularLocation>
        <location evidence="4">Secreted</location>
    </subcellularLocation>
    <subcellularLocation>
        <location evidence="4">Bacterial flagellum</location>
    </subcellularLocation>
</comment>
<dbReference type="InterPro" id="IPR001492">
    <property type="entry name" value="Flagellin"/>
</dbReference>
<feature type="domain" description="Flagellin N-terminal" evidence="5">
    <location>
        <begin position="4"/>
        <end position="140"/>
    </location>
</feature>
<keyword evidence="7" id="KW-0282">Flagellum</keyword>
<comment type="function">
    <text evidence="4">Flagellin is the subunit protein which polymerizes to form the filaments of bacterial flagella.</text>
</comment>
<proteinExistence type="inferred from homology"/>
<dbReference type="SUPFAM" id="SSF64518">
    <property type="entry name" value="Phase 1 flagellin"/>
    <property type="match status" value="1"/>
</dbReference>
<dbReference type="Gene3D" id="6.10.280.190">
    <property type="match status" value="1"/>
</dbReference>
<dbReference type="PANTHER" id="PTHR42792:SF2">
    <property type="entry name" value="FLAGELLIN"/>
    <property type="match status" value="1"/>
</dbReference>
<dbReference type="Gene3D" id="2.30.220.10">
    <property type="entry name" value="f41 fragment of flagellin, C-terminal domain"/>
    <property type="match status" value="1"/>
</dbReference>
<evidence type="ECO:0000313" key="7">
    <source>
        <dbReference type="EMBL" id="MEQ6291607.1"/>
    </source>
</evidence>
<protein>
    <recommendedName>
        <fullName evidence="4">Flagellin</fullName>
    </recommendedName>
</protein>
<keyword evidence="7" id="KW-0969">Cilium</keyword>
<dbReference type="InterPro" id="IPR001029">
    <property type="entry name" value="Flagellin_N"/>
</dbReference>
<dbReference type="EMBL" id="JBEFLD010000006">
    <property type="protein sequence ID" value="MEQ6291607.1"/>
    <property type="molecule type" value="Genomic_DNA"/>
</dbReference>
<keyword evidence="3 4" id="KW-0975">Bacterial flagellum</keyword>
<comment type="caution">
    <text evidence="7">The sequence shown here is derived from an EMBL/GenBank/DDBJ whole genome shotgun (WGS) entry which is preliminary data.</text>
</comment>
<dbReference type="InterPro" id="IPR046358">
    <property type="entry name" value="Flagellin_C"/>
</dbReference>
<accession>A0ABV1M5V3</accession>
<evidence type="ECO:0000256" key="1">
    <source>
        <dbReference type="ARBA" id="ARBA00005709"/>
    </source>
</evidence>
<keyword evidence="8" id="KW-1185">Reference proteome</keyword>
<gene>
    <name evidence="7" type="ORF">ABNW52_13395</name>
</gene>
<dbReference type="Pfam" id="PF00669">
    <property type="entry name" value="Flagellin_N"/>
    <property type="match status" value="1"/>
</dbReference>
<comment type="similarity">
    <text evidence="1 4">Belongs to the bacterial flagellin family.</text>
</comment>
<evidence type="ECO:0000313" key="8">
    <source>
        <dbReference type="Proteomes" id="UP001433638"/>
    </source>
</evidence>
<sequence>MLTINTNVASLNSQRNLSSSQSALNTTLQRLSSGLRINSAKDDAAGLAISERMSGQIRGMDQARRNANDGISMAQTAEGALASSGDILQRIRELAVQSSNASNSASDRKALQAEVGQLTSELDRVAQTTEFNGQKLLDGSSNTLTYQVGANSGQTIQAAGSNFRTSNYGNNNLQVDGVKAKDNTVGASNIAATTAKLTISGQYGTKTFDTVAGSDFANDKTGETAATLAAKINAESNSTGVTASAKTEVSLDFSAAGNFKINIISENTQLDATGAMNGADVSFSVGGAGDTATDYAEAIQAINAVSGKTGVTAEFDATNKALKLTNASGNDIQLKNAGAASTPSITVDTFKADGTLAGAQDIKAAGAASLVTGRITFDSDKSFSVDDQGTGLALSGVNAGASSLQSVSSVDVSTFSSSQDAIKIIDSALQAINGQRAQFGALQSRFESTISNLQSSSENLSASRSRIQDADFASETAKLTKNQVLQQAGTAMLAQANQLPQGVLSLLR</sequence>
<dbReference type="Pfam" id="PF07196">
    <property type="entry name" value="Flagellin_IN"/>
    <property type="match status" value="1"/>
</dbReference>
<dbReference type="Proteomes" id="UP001433638">
    <property type="component" value="Unassembled WGS sequence"/>
</dbReference>
<dbReference type="PRINTS" id="PR00207">
    <property type="entry name" value="FLAGELLIN"/>
</dbReference>
<dbReference type="RefSeq" id="WP_349588697.1">
    <property type="nucleotide sequence ID" value="NZ_JBEFLD010000006.1"/>
</dbReference>
<dbReference type="Gene3D" id="6.10.10.10">
    <property type="entry name" value="Flagellar export chaperone, C-terminal domain"/>
    <property type="match status" value="1"/>
</dbReference>
<dbReference type="InterPro" id="IPR042187">
    <property type="entry name" value="Flagellin_C_sub2"/>
</dbReference>
<evidence type="ECO:0000259" key="6">
    <source>
        <dbReference type="Pfam" id="PF00700"/>
    </source>
</evidence>
<dbReference type="Gene3D" id="1.20.1330.10">
    <property type="entry name" value="f41 fragment of flagellin, N-terminal domain"/>
    <property type="match status" value="1"/>
</dbReference>
<feature type="domain" description="Flagellin C-terminal" evidence="6">
    <location>
        <begin position="422"/>
        <end position="507"/>
    </location>
</feature>
<reference evidence="7" key="1">
    <citation type="submission" date="2024-06" db="EMBL/GenBank/DDBJ databases">
        <title>Genome sequence of Vogesella sp. MAHUQ-64.</title>
        <authorList>
            <person name="Huq M.A."/>
        </authorList>
    </citation>
    <scope>NUCLEOTIDE SEQUENCE</scope>
    <source>
        <strain evidence="7">MAHUQ-64</strain>
    </source>
</reference>
<organism evidence="7 8">
    <name type="scientific">Vogesella oryzagri</name>
    <dbReference type="NCBI Taxonomy" id="3160864"/>
    <lineage>
        <taxon>Bacteria</taxon>
        <taxon>Pseudomonadati</taxon>
        <taxon>Pseudomonadota</taxon>
        <taxon>Betaproteobacteria</taxon>
        <taxon>Neisseriales</taxon>
        <taxon>Chromobacteriaceae</taxon>
        <taxon>Vogesella</taxon>
    </lineage>
</organism>
<dbReference type="Pfam" id="PF00700">
    <property type="entry name" value="Flagellin_C"/>
    <property type="match status" value="1"/>
</dbReference>
<keyword evidence="2 4" id="KW-0964">Secreted</keyword>
<dbReference type="InterPro" id="IPR010810">
    <property type="entry name" value="Flagellin_hook_IN_motif"/>
</dbReference>
<evidence type="ECO:0000256" key="3">
    <source>
        <dbReference type="ARBA" id="ARBA00023143"/>
    </source>
</evidence>
<dbReference type="PANTHER" id="PTHR42792">
    <property type="entry name" value="FLAGELLIN"/>
    <property type="match status" value="1"/>
</dbReference>
<keyword evidence="7" id="KW-0966">Cell projection</keyword>
<evidence type="ECO:0000256" key="2">
    <source>
        <dbReference type="ARBA" id="ARBA00022525"/>
    </source>
</evidence>